<keyword evidence="2" id="KW-0963">Cytoplasm</keyword>
<evidence type="ECO:0000256" key="3">
    <source>
        <dbReference type="ARBA" id="ARBA00022553"/>
    </source>
</evidence>
<evidence type="ECO:0000256" key="15">
    <source>
        <dbReference type="ARBA" id="ARBA00079903"/>
    </source>
</evidence>
<keyword evidence="11" id="KW-0966">Cell projection</keyword>
<feature type="domain" description="IFT81 calponin homology" evidence="17">
    <location>
        <begin position="5"/>
        <end position="126"/>
    </location>
</feature>
<evidence type="ECO:0000313" key="18">
    <source>
        <dbReference type="EMBL" id="CRZ23484.1"/>
    </source>
</evidence>
<evidence type="ECO:0000256" key="1">
    <source>
        <dbReference type="ARBA" id="ARBA00004120"/>
    </source>
</evidence>
<evidence type="ECO:0000256" key="14">
    <source>
        <dbReference type="ARBA" id="ARBA00073058"/>
    </source>
</evidence>
<keyword evidence="9" id="KW-0969">Cilium</keyword>
<sequence length="511" mass="59998">MAIELQTIVDGLNNEPFKMNLNLINFDAISNEQLLQILSNVLLWIEELDSIDIREEGADVTALRLFSSLRVLKYRPPADIEKLQQWRRSIVEGEKMVIYPILEWIFKNVDALKERAYLAKYLTRIDVPGAFQDPEIIDLSNQISILMEEFKDVHSQVIEARKDSLMMENIRTDLNSMKIEKEQLRNRIDKIERKLSNVANIERLLRLAEKCRIENEQLENVERLKLEQRNLILFNEQKLQRLNVSLEETKNAGDKVDPTERMKALKEEMETNRYMINEKISKEIEAKRVIVADLRKVVDIADINKNDIAELQQKIEKMNQEIMELVNERDRKDENTDKLSIYRHQASVVYKKKAKLVEKLQEARFELQNITNMVETKKNNLREKDGTEFVITTTQFKNYVSKLRTKTTDYKRMHAEINGLKNEHAILSRTAEILANQWHTLMQKIEENGGRIIEISGISDDRKSEIAKPEIDDAEKLREMINESNQQIDLKKITIDTLKQSNMELNKQLTH</sequence>
<evidence type="ECO:0000256" key="10">
    <source>
        <dbReference type="ARBA" id="ARBA00023212"/>
    </source>
</evidence>
<dbReference type="GO" id="GO:0036064">
    <property type="term" value="C:ciliary basal body"/>
    <property type="evidence" value="ECO:0007669"/>
    <property type="project" value="TreeGrafter"/>
</dbReference>
<keyword evidence="4" id="KW-0221">Differentiation</keyword>
<proteinExistence type="inferred from homology"/>
<keyword evidence="7" id="KW-0007">Acetylation</keyword>
<evidence type="ECO:0000256" key="12">
    <source>
        <dbReference type="ARBA" id="ARBA00043983"/>
    </source>
</evidence>
<dbReference type="GO" id="GO:0006935">
    <property type="term" value="P:chemotaxis"/>
    <property type="evidence" value="ECO:0007669"/>
    <property type="project" value="EnsemblMetazoa"/>
</dbReference>
<evidence type="ECO:0000256" key="8">
    <source>
        <dbReference type="ARBA" id="ARBA00023054"/>
    </source>
</evidence>
<comment type="subcellular location">
    <subcellularLocation>
        <location evidence="1">Cytoplasm</location>
        <location evidence="1">Cytoskeleton</location>
        <location evidence="1">Cilium basal body</location>
    </subcellularLocation>
</comment>
<evidence type="ECO:0000256" key="4">
    <source>
        <dbReference type="ARBA" id="ARBA00022782"/>
    </source>
</evidence>
<dbReference type="InterPro" id="IPR041146">
    <property type="entry name" value="IFT81_CH"/>
</dbReference>
<keyword evidence="10" id="KW-0206">Cytoskeleton</keyword>
<accession>A0A0H5S4E9</accession>
<evidence type="ECO:0000256" key="16">
    <source>
        <dbReference type="SAM" id="Coils"/>
    </source>
</evidence>
<feature type="coiled-coil region" evidence="16">
    <location>
        <begin position="167"/>
        <end position="224"/>
    </location>
</feature>
<evidence type="ECO:0000256" key="7">
    <source>
        <dbReference type="ARBA" id="ARBA00022990"/>
    </source>
</evidence>
<dbReference type="GO" id="GO:0035264">
    <property type="term" value="P:multicellular organism growth"/>
    <property type="evidence" value="ECO:0007669"/>
    <property type="project" value="EnsemblMetazoa"/>
</dbReference>
<evidence type="ECO:0000256" key="11">
    <source>
        <dbReference type="ARBA" id="ARBA00023273"/>
    </source>
</evidence>
<dbReference type="PANTHER" id="PTHR15614">
    <property type="entry name" value="INTRAFLAGELLAR TRANSPORT PROTEIN 81 HOMOLOG"/>
    <property type="match status" value="1"/>
</dbReference>
<feature type="coiled-coil region" evidence="16">
    <location>
        <begin position="301"/>
        <end position="380"/>
    </location>
</feature>
<name>A0A0H5S4E9_BRUMA</name>
<dbReference type="GO" id="GO:0030992">
    <property type="term" value="C:intraciliary transport particle B"/>
    <property type="evidence" value="ECO:0007669"/>
    <property type="project" value="InterPro"/>
</dbReference>
<dbReference type="Pfam" id="PF18383">
    <property type="entry name" value="IFT81_CH"/>
    <property type="match status" value="1"/>
</dbReference>
<evidence type="ECO:0000256" key="13">
    <source>
        <dbReference type="ARBA" id="ARBA00055755"/>
    </source>
</evidence>
<reference evidence="18" key="1">
    <citation type="journal article" date="2007" name="Science">
        <title>Draft genome of the filarial nematode parasite Brugia malayi.</title>
        <authorList>
            <person name="Ghedin E."/>
            <person name="Wang S."/>
            <person name="Spiro D."/>
            <person name="Caler E."/>
            <person name="Zhao Q."/>
            <person name="Crabtree J."/>
            <person name="Allen J.E."/>
            <person name="Delcher A.L."/>
            <person name="Guiliano D.B."/>
            <person name="Miranda-Saavedra D."/>
            <person name="Angiuoli S.V."/>
            <person name="Creasy T."/>
            <person name="Amedeo P."/>
            <person name="Haas B."/>
            <person name="El-Sayed N.M."/>
            <person name="Wortman J.R."/>
            <person name="Feldblyum T."/>
            <person name="Tallon L."/>
            <person name="Schatz M."/>
            <person name="Shumway M."/>
            <person name="Koo H."/>
            <person name="Salzberg S.L."/>
            <person name="Schobel S."/>
            <person name="Pertea M."/>
            <person name="Pop M."/>
            <person name="White O."/>
            <person name="Barton G.J."/>
            <person name="Carlow C.K."/>
            <person name="Crawford M.J."/>
            <person name="Daub J."/>
            <person name="Dimmic M.W."/>
            <person name="Estes C.F."/>
            <person name="Foster J.M."/>
            <person name="Ganatra M."/>
            <person name="Gregory W.F."/>
            <person name="Johnson N.M."/>
            <person name="Jin J."/>
            <person name="Komuniecki R."/>
            <person name="Korf I."/>
            <person name="Kumar S."/>
            <person name="Laney S."/>
            <person name="Li B.W."/>
            <person name="Li W."/>
            <person name="Lindblom T.H."/>
            <person name="Lustigman S."/>
            <person name="Ma D."/>
            <person name="Maina C.V."/>
            <person name="Martin D.M."/>
            <person name="McCarter J.P."/>
            <person name="McReynolds L."/>
            <person name="Mitreva M."/>
            <person name="Nutman T.B."/>
            <person name="Parkinson J."/>
            <person name="Peregrin-Alvarez J.M."/>
            <person name="Poole C."/>
            <person name="Ren Q."/>
            <person name="Saunders L."/>
            <person name="Sluder A.E."/>
            <person name="Smith K."/>
            <person name="Stanke M."/>
            <person name="Unnasch T.R."/>
            <person name="Ware J."/>
            <person name="Wei A.D."/>
            <person name="Weil G."/>
            <person name="Williams D.J."/>
            <person name="Zhang Y."/>
            <person name="Williams S.A."/>
            <person name="Fraser-Liggett C."/>
            <person name="Slatko B."/>
            <person name="Blaxter M.L."/>
            <person name="Scott A.L."/>
        </authorList>
    </citation>
    <scope>NUCLEOTIDE SEQUENCE</scope>
    <source>
        <strain evidence="18">FR3</strain>
    </source>
</reference>
<dbReference type="GO" id="GO:0030154">
    <property type="term" value="P:cell differentiation"/>
    <property type="evidence" value="ECO:0007669"/>
    <property type="project" value="UniProtKB-KW"/>
</dbReference>
<dbReference type="GO" id="GO:0008017">
    <property type="term" value="F:microtubule binding"/>
    <property type="evidence" value="ECO:0007669"/>
    <property type="project" value="EnsemblMetazoa"/>
</dbReference>
<dbReference type="EMBL" id="LN856868">
    <property type="protein sequence ID" value="CRZ23484.1"/>
    <property type="molecule type" value="Genomic_DNA"/>
</dbReference>
<dbReference type="WormBase" id="Bm3742">
    <property type="protein sequence ID" value="BM40269"/>
    <property type="gene ID" value="WBGene00224003"/>
    <property type="gene designation" value="Bma-ift-81"/>
</dbReference>
<dbReference type="OMA" id="TSENNAC"/>
<evidence type="ECO:0000256" key="2">
    <source>
        <dbReference type="ARBA" id="ARBA00022490"/>
    </source>
</evidence>
<evidence type="ECO:0000256" key="5">
    <source>
        <dbReference type="ARBA" id="ARBA00022794"/>
    </source>
</evidence>
<dbReference type="Gene3D" id="1.10.418.70">
    <property type="entry name" value="Intraflagellar transport protein 81, N-terminal domain"/>
    <property type="match status" value="1"/>
</dbReference>
<dbReference type="FunFam" id="1.10.418.70:FF:000001">
    <property type="entry name" value="Intraflagellar transport protein 81 homolog"/>
    <property type="match status" value="1"/>
</dbReference>
<evidence type="ECO:0000313" key="19">
    <source>
        <dbReference type="WormBase" id="Bm3742"/>
    </source>
</evidence>
<protein>
    <recommendedName>
        <fullName evidence="14">Intraflagellar transport protein 81 homolog</fullName>
    </recommendedName>
    <alternativeName>
        <fullName evidence="15">Carnitine deficiency-associated protein expressed in ventricle 1</fullName>
    </alternativeName>
</protein>
<dbReference type="InterPro" id="IPR043016">
    <property type="entry name" value="IFT81_N_sf"/>
</dbReference>
<dbReference type="GO" id="GO:0007283">
    <property type="term" value="P:spermatogenesis"/>
    <property type="evidence" value="ECO:0007669"/>
    <property type="project" value="UniProtKB-KW"/>
</dbReference>
<dbReference type="GO" id="GO:0060271">
    <property type="term" value="P:cilium assembly"/>
    <property type="evidence" value="ECO:0007669"/>
    <property type="project" value="InterPro"/>
</dbReference>
<dbReference type="GO" id="GO:0042073">
    <property type="term" value="P:intraciliary transport"/>
    <property type="evidence" value="ECO:0007669"/>
    <property type="project" value="EnsemblMetazoa"/>
</dbReference>
<evidence type="ECO:0000256" key="9">
    <source>
        <dbReference type="ARBA" id="ARBA00023069"/>
    </source>
</evidence>
<evidence type="ECO:0000259" key="17">
    <source>
        <dbReference type="Pfam" id="PF18383"/>
    </source>
</evidence>
<comment type="function">
    <text evidence="13">Component of the intraflagellar transport (IFT) complex B: together with IFT74, forms a tubulin-binding module that specifically mediates transport of tubulin within the cilium. Binds tubulin via its CH (calponin-homology)-like region. Required for ciliogenesis. Required for proper regulation of SHH signaling. Plays an important role during spermatogenesis by modulating the assembly and elongation of the sperm flagella.</text>
</comment>
<keyword evidence="3" id="KW-0597">Phosphoprotein</keyword>
<dbReference type="GO" id="GO:0050906">
    <property type="term" value="P:detection of stimulus involved in sensory perception"/>
    <property type="evidence" value="ECO:0007669"/>
    <property type="project" value="EnsemblMetazoa"/>
</dbReference>
<organism evidence="18">
    <name type="scientific">Brugia malayi</name>
    <name type="common">Filarial nematode worm</name>
    <dbReference type="NCBI Taxonomy" id="6279"/>
    <lineage>
        <taxon>Eukaryota</taxon>
        <taxon>Metazoa</taxon>
        <taxon>Ecdysozoa</taxon>
        <taxon>Nematoda</taxon>
        <taxon>Chromadorea</taxon>
        <taxon>Rhabditida</taxon>
        <taxon>Spirurina</taxon>
        <taxon>Spiruromorpha</taxon>
        <taxon>Filarioidea</taxon>
        <taxon>Onchocercidae</taxon>
        <taxon>Brugia</taxon>
    </lineage>
</organism>
<keyword evidence="5" id="KW-0970">Cilium biogenesis/degradation</keyword>
<dbReference type="GO" id="GO:0097730">
    <property type="term" value="C:non-motile cilium"/>
    <property type="evidence" value="ECO:0007669"/>
    <property type="project" value="EnsemblMetazoa"/>
</dbReference>
<gene>
    <name evidence="19" type="primary">bma-ift-81</name>
    <name evidence="18" type="synonym">Bma-ift-81</name>
    <name evidence="19" type="ORF">Bm3742</name>
    <name evidence="18" type="ORF">BM_Bm3742</name>
</gene>
<comment type="similarity">
    <text evidence="12">Belongs to the IFT81 family.</text>
</comment>
<dbReference type="AlphaFoldDB" id="A0A0H5S4E9"/>
<reference evidence="18" key="2">
    <citation type="submission" date="2012-12" db="EMBL/GenBank/DDBJ databases">
        <authorList>
            <person name="Gao Y.W."/>
            <person name="Fan S.T."/>
            <person name="Sun H.T."/>
            <person name="Wang Z."/>
            <person name="Gao X.L."/>
            <person name="Li Y.G."/>
            <person name="Wang T.C."/>
            <person name="Zhang K."/>
            <person name="Xu W.W."/>
            <person name="Yu Z.J."/>
            <person name="Xia X.Z."/>
        </authorList>
    </citation>
    <scope>NUCLEOTIDE SEQUENCE</scope>
    <source>
        <strain evidence="18">FR3</strain>
    </source>
</reference>
<dbReference type="InterPro" id="IPR029600">
    <property type="entry name" value="IFT81"/>
</dbReference>
<evidence type="ECO:0000256" key="6">
    <source>
        <dbReference type="ARBA" id="ARBA00022871"/>
    </source>
</evidence>
<dbReference type="PANTHER" id="PTHR15614:SF2">
    <property type="entry name" value="INTRAFLAGELLAR TRANSPORT PROTEIN 81 HOMOLOG"/>
    <property type="match status" value="1"/>
</dbReference>
<keyword evidence="6" id="KW-0744">Spermatogenesis</keyword>
<keyword evidence="8 16" id="KW-0175">Coiled coil</keyword>